<evidence type="ECO:0000256" key="1">
    <source>
        <dbReference type="SAM" id="MobiDB-lite"/>
    </source>
</evidence>
<name>A0ABR0KU69_9PEZI</name>
<dbReference type="NCBIfam" id="TIGR02452">
    <property type="entry name" value="TIGR02452 family protein"/>
    <property type="match status" value="1"/>
</dbReference>
<dbReference type="InterPro" id="IPR019261">
    <property type="entry name" value="PARG_cat_microbial"/>
</dbReference>
<keyword evidence="4" id="KW-1185">Reference proteome</keyword>
<feature type="region of interest" description="Disordered" evidence="1">
    <location>
        <begin position="403"/>
        <end position="437"/>
    </location>
</feature>
<dbReference type="InterPro" id="IPR043472">
    <property type="entry name" value="Macro_dom-like"/>
</dbReference>
<dbReference type="PANTHER" id="PTHR35596:SF1">
    <property type="entry name" value="MICROBIAL-TYPE PARG CATALYTIC DOMAIN-CONTAINING PROTEIN"/>
    <property type="match status" value="1"/>
</dbReference>
<feature type="region of interest" description="Disordered" evidence="1">
    <location>
        <begin position="1"/>
        <end position="28"/>
    </location>
</feature>
<comment type="caution">
    <text evidence="3">The sequence shown here is derived from an EMBL/GenBank/DDBJ whole genome shotgun (WGS) entry which is preliminary data.</text>
</comment>
<dbReference type="PANTHER" id="PTHR35596">
    <property type="entry name" value="DUF2263 DOMAIN-CONTAINING PROTEIN"/>
    <property type="match status" value="1"/>
</dbReference>
<feature type="compositionally biased region" description="Acidic residues" evidence="1">
    <location>
        <begin position="426"/>
        <end position="437"/>
    </location>
</feature>
<organism evidence="3 4">
    <name type="scientific">Cryomyces antarcticus</name>
    <dbReference type="NCBI Taxonomy" id="329879"/>
    <lineage>
        <taxon>Eukaryota</taxon>
        <taxon>Fungi</taxon>
        <taxon>Dikarya</taxon>
        <taxon>Ascomycota</taxon>
        <taxon>Pezizomycotina</taxon>
        <taxon>Dothideomycetes</taxon>
        <taxon>Dothideomycetes incertae sedis</taxon>
        <taxon>Cryomyces</taxon>
    </lineage>
</organism>
<dbReference type="SUPFAM" id="SSF52949">
    <property type="entry name" value="Macro domain-like"/>
    <property type="match status" value="1"/>
</dbReference>
<evidence type="ECO:0000259" key="2">
    <source>
        <dbReference type="Pfam" id="PF10021"/>
    </source>
</evidence>
<dbReference type="Pfam" id="PF10021">
    <property type="entry name" value="PARG_cat_microb"/>
    <property type="match status" value="1"/>
</dbReference>
<feature type="compositionally biased region" description="Low complexity" evidence="1">
    <location>
        <begin position="405"/>
        <end position="414"/>
    </location>
</feature>
<proteinExistence type="predicted"/>
<evidence type="ECO:0000313" key="4">
    <source>
        <dbReference type="Proteomes" id="UP001357485"/>
    </source>
</evidence>
<feature type="domain" description="Microbial-type PARG catalytic" evidence="2">
    <location>
        <begin position="70"/>
        <end position="163"/>
    </location>
</feature>
<dbReference type="InterPro" id="IPR012664">
    <property type="entry name" value="CHP02452"/>
</dbReference>
<feature type="non-terminal residue" evidence="3">
    <location>
        <position position="1"/>
    </location>
</feature>
<feature type="compositionally biased region" description="Polar residues" evidence="1">
    <location>
        <begin position="1"/>
        <end position="12"/>
    </location>
</feature>
<reference evidence="3 4" key="1">
    <citation type="submission" date="2023-08" db="EMBL/GenBank/DDBJ databases">
        <title>Black Yeasts Isolated from many extreme environments.</title>
        <authorList>
            <person name="Coleine C."/>
            <person name="Stajich J.E."/>
            <person name="Selbmann L."/>
        </authorList>
    </citation>
    <scope>NUCLEOTIDE SEQUENCE [LARGE SCALE GENOMIC DNA]</scope>
    <source>
        <strain evidence="3 4">CCFEE 536</strain>
    </source>
</reference>
<feature type="region of interest" description="Disordered" evidence="1">
    <location>
        <begin position="365"/>
        <end position="385"/>
    </location>
</feature>
<sequence>NKMGRTQPTVAVQPQAFRKAERSKKARDTINKDIPALLRSNPRARRGVFDAELVVDPPANPPSVAGDSASSLSPYAPRIRLQNTDTLTAATYSARASNSAGKGKVAVLNMASPLRAGGGFLQGATSQEEFLCMRTTLYPSLRDGFYRLPEIGAVYTPDVLVFRSSAPEVTDLPKKDRFFIDVVSAGMLRLPELEGDPAKDADCTCGAVSYCDKDREIVLNKMKAVMRILQAKGAEKIVLGAWGCGAYENPVTEVAKAWKKVIVGTKKDQTRGRETWHGIKEVVFAINDRTLLREFEKTFEGHLEPEIEPAEHWQKLEQEEPGNRDAEELEARIADMEEQIAQVKNADLKARLELVLAGLKTQLDASQSLSSSEGEEELGGTNDDINYVQAGYYDIDDDADFDPMSYSCSSSGSEDSNDYEFRSPGEDVDTDREIDFDDDATHATSYKDDASVADSMKDLALLVAQKTHSEPQDIGPALSAAESSFADRDLKDPRLRKYLKDYQGNFDFVN</sequence>
<accession>A0ABR0KU69</accession>
<protein>
    <recommendedName>
        <fullName evidence="2">Microbial-type PARG catalytic domain-containing protein</fullName>
    </recommendedName>
</protein>
<dbReference type="Proteomes" id="UP001357485">
    <property type="component" value="Unassembled WGS sequence"/>
</dbReference>
<evidence type="ECO:0000313" key="3">
    <source>
        <dbReference type="EMBL" id="KAK5123440.1"/>
    </source>
</evidence>
<dbReference type="Gene3D" id="3.40.220.10">
    <property type="entry name" value="Leucine Aminopeptidase, subunit E, domain 1"/>
    <property type="match status" value="1"/>
</dbReference>
<dbReference type="EMBL" id="JAVRRA010025051">
    <property type="protein sequence ID" value="KAK5123440.1"/>
    <property type="molecule type" value="Genomic_DNA"/>
</dbReference>
<gene>
    <name evidence="3" type="ORF">LTR16_003782</name>
</gene>